<evidence type="ECO:0008006" key="6">
    <source>
        <dbReference type="Google" id="ProtNLM"/>
    </source>
</evidence>
<keyword evidence="1" id="KW-0805">Transcription regulation</keyword>
<dbReference type="SUPFAM" id="SSF48008">
    <property type="entry name" value="GntR ligand-binding domain-like"/>
    <property type="match status" value="1"/>
</dbReference>
<protein>
    <recommendedName>
        <fullName evidence="6">GntR C-terminal domain-containing protein</fullName>
    </recommendedName>
</protein>
<evidence type="ECO:0000256" key="3">
    <source>
        <dbReference type="ARBA" id="ARBA00023163"/>
    </source>
</evidence>
<gene>
    <name evidence="4" type="ORF">GCM10010251_68140</name>
</gene>
<dbReference type="Gene3D" id="1.20.120.530">
    <property type="entry name" value="GntR ligand-binding domain-like"/>
    <property type="match status" value="1"/>
</dbReference>
<keyword evidence="3" id="KW-0804">Transcription</keyword>
<evidence type="ECO:0000256" key="1">
    <source>
        <dbReference type="ARBA" id="ARBA00023015"/>
    </source>
</evidence>
<comment type="caution">
    <text evidence="4">The sequence shown here is derived from an EMBL/GenBank/DDBJ whole genome shotgun (WGS) entry which is preliminary data.</text>
</comment>
<organism evidence="4 5">
    <name type="scientific">Streptomyces aurantiogriseus</name>
    <dbReference type="NCBI Taxonomy" id="66870"/>
    <lineage>
        <taxon>Bacteria</taxon>
        <taxon>Bacillati</taxon>
        <taxon>Actinomycetota</taxon>
        <taxon>Actinomycetes</taxon>
        <taxon>Kitasatosporales</taxon>
        <taxon>Streptomycetaceae</taxon>
        <taxon>Streptomyces</taxon>
    </lineage>
</organism>
<dbReference type="EMBL" id="BMSX01000019">
    <property type="protein sequence ID" value="GGR41760.1"/>
    <property type="molecule type" value="Genomic_DNA"/>
</dbReference>
<dbReference type="Proteomes" id="UP000658320">
    <property type="component" value="Unassembled WGS sequence"/>
</dbReference>
<accession>A0A918FJD0</accession>
<evidence type="ECO:0000313" key="5">
    <source>
        <dbReference type="Proteomes" id="UP000658320"/>
    </source>
</evidence>
<evidence type="ECO:0000313" key="4">
    <source>
        <dbReference type="EMBL" id="GGR41760.1"/>
    </source>
</evidence>
<keyword evidence="5" id="KW-1185">Reference proteome</keyword>
<reference evidence="4" key="1">
    <citation type="journal article" date="2014" name="Int. J. Syst. Evol. Microbiol.">
        <title>Complete genome sequence of Corynebacterium casei LMG S-19264T (=DSM 44701T), isolated from a smear-ripened cheese.</title>
        <authorList>
            <consortium name="US DOE Joint Genome Institute (JGI-PGF)"/>
            <person name="Walter F."/>
            <person name="Albersmeier A."/>
            <person name="Kalinowski J."/>
            <person name="Ruckert C."/>
        </authorList>
    </citation>
    <scope>NUCLEOTIDE SEQUENCE</scope>
    <source>
        <strain evidence="4">JCM 4346</strain>
    </source>
</reference>
<dbReference type="GO" id="GO:0003677">
    <property type="term" value="F:DNA binding"/>
    <property type="evidence" value="ECO:0007669"/>
    <property type="project" value="UniProtKB-KW"/>
</dbReference>
<evidence type="ECO:0000256" key="2">
    <source>
        <dbReference type="ARBA" id="ARBA00023125"/>
    </source>
</evidence>
<proteinExistence type="predicted"/>
<reference evidence="4" key="2">
    <citation type="submission" date="2020-09" db="EMBL/GenBank/DDBJ databases">
        <authorList>
            <person name="Sun Q."/>
            <person name="Ohkuma M."/>
        </authorList>
    </citation>
    <scope>NUCLEOTIDE SEQUENCE</scope>
    <source>
        <strain evidence="4">JCM 4346</strain>
    </source>
</reference>
<dbReference type="AlphaFoldDB" id="A0A918FJD0"/>
<keyword evidence="2" id="KW-0238">DNA-binding</keyword>
<dbReference type="InterPro" id="IPR008920">
    <property type="entry name" value="TF_FadR/GntR_C"/>
</dbReference>
<name>A0A918FJD0_9ACTN</name>
<dbReference type="RefSeq" id="WP_229911312.1">
    <property type="nucleotide sequence ID" value="NZ_BMSX01000019.1"/>
</dbReference>
<sequence length="65" mass="7041">MTSARQSGTALQSDRKHHLVLELILEKDGDSAEHVMREHVRASRRALMAGLPIGGSNERFGTAGS</sequence>